<gene>
    <name evidence="1" type="ORF">KZO38_05020</name>
</gene>
<reference evidence="1 2" key="1">
    <citation type="submission" date="2021-07" db="EMBL/GenBank/DDBJ databases">
        <title>Genomic diversity and antimicrobial resistance of Prevotella spp. isolated from chronic lung disease airways.</title>
        <authorList>
            <person name="Webb K.A."/>
            <person name="Olagoke O.S."/>
            <person name="Baird T."/>
            <person name="Neill J."/>
            <person name="Pham A."/>
            <person name="Wells T.J."/>
            <person name="Ramsay K.A."/>
            <person name="Bell S.C."/>
            <person name="Sarovich D.S."/>
            <person name="Price E.P."/>
        </authorList>
    </citation>
    <scope>NUCLEOTIDE SEQUENCE [LARGE SCALE GENOMIC DNA]</scope>
    <source>
        <strain evidence="1 2">SCHI0011.S.12</strain>
    </source>
</reference>
<dbReference type="EMBL" id="JAHXCT010000003">
    <property type="protein sequence ID" value="MBW4769119.1"/>
    <property type="molecule type" value="Genomic_DNA"/>
</dbReference>
<evidence type="ECO:0008006" key="3">
    <source>
        <dbReference type="Google" id="ProtNLM"/>
    </source>
</evidence>
<organism evidence="1 2">
    <name type="scientific">Hoylesella nanceiensis</name>
    <dbReference type="NCBI Taxonomy" id="425941"/>
    <lineage>
        <taxon>Bacteria</taxon>
        <taxon>Pseudomonadati</taxon>
        <taxon>Bacteroidota</taxon>
        <taxon>Bacteroidia</taxon>
        <taxon>Bacteroidales</taxon>
        <taxon>Prevotellaceae</taxon>
        <taxon>Hoylesella</taxon>
    </lineage>
</organism>
<protein>
    <recommendedName>
        <fullName evidence="3">DUF4625 domain-containing protein</fullName>
    </recommendedName>
</protein>
<accession>A0ABS6YC31</accession>
<evidence type="ECO:0000313" key="2">
    <source>
        <dbReference type="Proteomes" id="UP000788426"/>
    </source>
</evidence>
<proteinExistence type="predicted"/>
<keyword evidence="2" id="KW-1185">Reference proteome</keyword>
<name>A0ABS6YC31_9BACT</name>
<dbReference type="Proteomes" id="UP000788426">
    <property type="component" value="Unassembled WGS sequence"/>
</dbReference>
<evidence type="ECO:0000313" key="1">
    <source>
        <dbReference type="EMBL" id="MBW4769119.1"/>
    </source>
</evidence>
<comment type="caution">
    <text evidence="1">The sequence shown here is derived from an EMBL/GenBank/DDBJ whole genome shotgun (WGS) entry which is preliminary data.</text>
</comment>
<dbReference type="RefSeq" id="WP_219480669.1">
    <property type="nucleotide sequence ID" value="NZ_CAURBD010000001.1"/>
</dbReference>
<sequence>MKKRTLNIALLALFAIFAICFTSCSKVKVGYLRTTGASFTPDSMIVVRNLDTTSDRYINKTPWVSTRIQGVAGTNPLNYEFAGVEVSEGGDATVFEQLVKEKRIKVDGGLVLVFQDAVEKLTNGKYDISIKVYNDDHSSVLKNAFKVIVQDYE</sequence>